<evidence type="ECO:0000256" key="1">
    <source>
        <dbReference type="SAM" id="MobiDB-lite"/>
    </source>
</evidence>
<dbReference type="Proteomes" id="UP000828390">
    <property type="component" value="Unassembled WGS sequence"/>
</dbReference>
<feature type="compositionally biased region" description="Basic and acidic residues" evidence="1">
    <location>
        <begin position="231"/>
        <end position="245"/>
    </location>
</feature>
<dbReference type="EMBL" id="JAIWYP010000006">
    <property type="protein sequence ID" value="KAH3806568.1"/>
    <property type="molecule type" value="Genomic_DNA"/>
</dbReference>
<feature type="chain" id="PRO_5039477836" evidence="2">
    <location>
        <begin position="27"/>
        <end position="370"/>
    </location>
</feature>
<feature type="region of interest" description="Disordered" evidence="1">
    <location>
        <begin position="342"/>
        <end position="370"/>
    </location>
</feature>
<gene>
    <name evidence="3" type="ORF">DPMN_134891</name>
</gene>
<feature type="region of interest" description="Disordered" evidence="1">
    <location>
        <begin position="125"/>
        <end position="205"/>
    </location>
</feature>
<sequence length="370" mass="40715">MFSTQASNMILCLALIFQTLLYCGKSWQIITSRPVEEVLNGYDESQGRISDKTKKLTALRDSKIRACFINDYDPFWELEPQEREEFLRMASKCSPIQIEKLKEKAGEQITDYCKRRLNIIWLNQLRDSPPPTLGSPRISEPSPLCEYTEDDDSSTNQRNPVPPGALNNGFLEPPTRLPPGPVGGPSHHTIDTDNGPPPLGNTDDGLIPPPLSNNLPQAQLVAAPRLLDISQDHDPPSINTGKDELLPPPKEVYTDRDAPPERNAPVPIVSQAPKTGDAPLLLGNPEGQLQGTPRPMQIRMQETVEGVEGRYLVPQIGNTATPPPPLELLRLLLMSGVQRNAAAPRVEPGYPVPEDPDMRTPPAPAALNRS</sequence>
<evidence type="ECO:0000313" key="4">
    <source>
        <dbReference type="Proteomes" id="UP000828390"/>
    </source>
</evidence>
<evidence type="ECO:0000256" key="2">
    <source>
        <dbReference type="SAM" id="SignalP"/>
    </source>
</evidence>
<accession>A0A9D4JFA4</accession>
<organism evidence="3 4">
    <name type="scientific">Dreissena polymorpha</name>
    <name type="common">Zebra mussel</name>
    <name type="synonym">Mytilus polymorpha</name>
    <dbReference type="NCBI Taxonomy" id="45954"/>
    <lineage>
        <taxon>Eukaryota</taxon>
        <taxon>Metazoa</taxon>
        <taxon>Spiralia</taxon>
        <taxon>Lophotrochozoa</taxon>
        <taxon>Mollusca</taxon>
        <taxon>Bivalvia</taxon>
        <taxon>Autobranchia</taxon>
        <taxon>Heteroconchia</taxon>
        <taxon>Euheterodonta</taxon>
        <taxon>Imparidentia</taxon>
        <taxon>Neoheterodontei</taxon>
        <taxon>Myida</taxon>
        <taxon>Dreissenoidea</taxon>
        <taxon>Dreissenidae</taxon>
        <taxon>Dreissena</taxon>
    </lineage>
</organism>
<feature type="region of interest" description="Disordered" evidence="1">
    <location>
        <begin position="231"/>
        <end position="276"/>
    </location>
</feature>
<evidence type="ECO:0000313" key="3">
    <source>
        <dbReference type="EMBL" id="KAH3806568.1"/>
    </source>
</evidence>
<reference evidence="3" key="2">
    <citation type="submission" date="2020-11" db="EMBL/GenBank/DDBJ databases">
        <authorList>
            <person name="McCartney M.A."/>
            <person name="Auch B."/>
            <person name="Kono T."/>
            <person name="Mallez S."/>
            <person name="Becker A."/>
            <person name="Gohl D.M."/>
            <person name="Silverstein K.A.T."/>
            <person name="Koren S."/>
            <person name="Bechman K.B."/>
            <person name="Herman A."/>
            <person name="Abrahante J.E."/>
            <person name="Garbe J."/>
        </authorList>
    </citation>
    <scope>NUCLEOTIDE SEQUENCE</scope>
    <source>
        <strain evidence="3">Duluth1</strain>
        <tissue evidence="3">Whole animal</tissue>
    </source>
</reference>
<feature type="signal peptide" evidence="2">
    <location>
        <begin position="1"/>
        <end position="26"/>
    </location>
</feature>
<name>A0A9D4JFA4_DREPO</name>
<keyword evidence="4" id="KW-1185">Reference proteome</keyword>
<keyword evidence="2" id="KW-0732">Signal</keyword>
<comment type="caution">
    <text evidence="3">The sequence shown here is derived from an EMBL/GenBank/DDBJ whole genome shotgun (WGS) entry which is preliminary data.</text>
</comment>
<protein>
    <submittedName>
        <fullName evidence="3">Uncharacterized protein</fullName>
    </submittedName>
</protein>
<dbReference type="OrthoDB" id="6127669at2759"/>
<dbReference type="AlphaFoldDB" id="A0A9D4JFA4"/>
<proteinExistence type="predicted"/>
<reference evidence="3" key="1">
    <citation type="journal article" date="2019" name="bioRxiv">
        <title>The Genome of the Zebra Mussel, Dreissena polymorpha: A Resource for Invasive Species Research.</title>
        <authorList>
            <person name="McCartney M.A."/>
            <person name="Auch B."/>
            <person name="Kono T."/>
            <person name="Mallez S."/>
            <person name="Zhang Y."/>
            <person name="Obille A."/>
            <person name="Becker A."/>
            <person name="Abrahante J.E."/>
            <person name="Garbe J."/>
            <person name="Badalamenti J.P."/>
            <person name="Herman A."/>
            <person name="Mangelson H."/>
            <person name="Liachko I."/>
            <person name="Sullivan S."/>
            <person name="Sone E.D."/>
            <person name="Koren S."/>
            <person name="Silverstein K.A.T."/>
            <person name="Beckman K.B."/>
            <person name="Gohl D.M."/>
        </authorList>
    </citation>
    <scope>NUCLEOTIDE SEQUENCE</scope>
    <source>
        <strain evidence="3">Duluth1</strain>
        <tissue evidence="3">Whole animal</tissue>
    </source>
</reference>